<feature type="compositionally biased region" description="Polar residues" evidence="1">
    <location>
        <begin position="487"/>
        <end position="512"/>
    </location>
</feature>
<evidence type="ECO:0000313" key="3">
    <source>
        <dbReference type="EMBL" id="KAJ8071600.1"/>
    </source>
</evidence>
<gene>
    <name evidence="3" type="ORF">OCU04_001923</name>
</gene>
<sequence length="512" mass="59145">MFFWHDIEQERLPDPKHRDCSAIAKCKLHFQNLALPFLRQYPEYARGEELPLMAFLKDLPSTNYTLIKSHYRTLGRILHPDKYQRYIRESPPPKSFPLLEPRRPFDPTDPMLQTPTTSPQKALDLITSAHVTLIDPSLRHTYEEECTGFIRRNAVPGSTKMKWRRAMENGWMDMYERERKGWGRKPWFWEYEYGLGSTGALIVAGGIGWRESFWIEFFPGFGKRWGYINMDVKGKKGDGGQMREGREKVDIDNMKIGGYGGDGKGVGIAETIVNVGHYYIDNYLPHLFSDWIWERCEDFRKWRGYGFDGHHEIDPQTSKRTWKGSHGEWLALREAEVAFYGSSTMREIYNLPTITARRKTVGEHCEGRIWWVWIPSSAGGSVSDLGIGRLAGSGVDSLQGRSLTELPWSQRFHNTDKQGINSYEVFDPDVMSLITALYIGVMGVWFIVFCTWGMRRMKRWWGGESKSRIGMEKEKEKEMKMMGGQVRTHSSESSGSDWRELFSSSDESTGGD</sequence>
<keyword evidence="4" id="KW-1185">Reference proteome</keyword>
<dbReference type="Gene3D" id="1.10.287.110">
    <property type="entry name" value="DnaJ domain"/>
    <property type="match status" value="1"/>
</dbReference>
<dbReference type="InterPro" id="IPR036869">
    <property type="entry name" value="J_dom_sf"/>
</dbReference>
<keyword evidence="2" id="KW-0472">Membrane</keyword>
<evidence type="ECO:0000256" key="2">
    <source>
        <dbReference type="SAM" id="Phobius"/>
    </source>
</evidence>
<name>A0A9X0AZ35_9HELO</name>
<organism evidence="3 4">
    <name type="scientific">Sclerotinia nivalis</name>
    <dbReference type="NCBI Taxonomy" id="352851"/>
    <lineage>
        <taxon>Eukaryota</taxon>
        <taxon>Fungi</taxon>
        <taxon>Dikarya</taxon>
        <taxon>Ascomycota</taxon>
        <taxon>Pezizomycotina</taxon>
        <taxon>Leotiomycetes</taxon>
        <taxon>Helotiales</taxon>
        <taxon>Sclerotiniaceae</taxon>
        <taxon>Sclerotinia</taxon>
    </lineage>
</organism>
<keyword evidence="2" id="KW-0812">Transmembrane</keyword>
<dbReference type="OrthoDB" id="3532434at2759"/>
<dbReference type="Proteomes" id="UP001152300">
    <property type="component" value="Unassembled WGS sequence"/>
</dbReference>
<dbReference type="EMBL" id="JAPEIS010000001">
    <property type="protein sequence ID" value="KAJ8071600.1"/>
    <property type="molecule type" value="Genomic_DNA"/>
</dbReference>
<feature type="region of interest" description="Disordered" evidence="1">
    <location>
        <begin position="474"/>
        <end position="512"/>
    </location>
</feature>
<dbReference type="AlphaFoldDB" id="A0A9X0AZ35"/>
<evidence type="ECO:0000256" key="1">
    <source>
        <dbReference type="SAM" id="MobiDB-lite"/>
    </source>
</evidence>
<protein>
    <recommendedName>
        <fullName evidence="5">J domain-containing protein</fullName>
    </recommendedName>
</protein>
<reference evidence="3" key="1">
    <citation type="submission" date="2022-11" db="EMBL/GenBank/DDBJ databases">
        <title>Genome Resource of Sclerotinia nivalis Strain SnTB1, a Plant Pathogen Isolated from American Ginseng.</title>
        <authorList>
            <person name="Fan S."/>
        </authorList>
    </citation>
    <scope>NUCLEOTIDE SEQUENCE</scope>
    <source>
        <strain evidence="3">SnTB1</strain>
    </source>
</reference>
<comment type="caution">
    <text evidence="3">The sequence shown here is derived from an EMBL/GenBank/DDBJ whole genome shotgun (WGS) entry which is preliminary data.</text>
</comment>
<keyword evidence="2" id="KW-1133">Transmembrane helix</keyword>
<proteinExistence type="predicted"/>
<feature type="transmembrane region" description="Helical" evidence="2">
    <location>
        <begin position="430"/>
        <end position="452"/>
    </location>
</feature>
<evidence type="ECO:0000313" key="4">
    <source>
        <dbReference type="Proteomes" id="UP001152300"/>
    </source>
</evidence>
<evidence type="ECO:0008006" key="5">
    <source>
        <dbReference type="Google" id="ProtNLM"/>
    </source>
</evidence>
<accession>A0A9X0AZ35</accession>